<accession>A0A918ABX2</accession>
<reference evidence="1" key="2">
    <citation type="submission" date="2020-09" db="EMBL/GenBank/DDBJ databases">
        <authorList>
            <person name="Sun Q."/>
            <person name="Zhou Y."/>
        </authorList>
    </citation>
    <scope>NUCLEOTIDE SEQUENCE</scope>
    <source>
        <strain evidence="1">CGMCC 4.7430</strain>
    </source>
</reference>
<dbReference type="AlphaFoldDB" id="A0A918ABX2"/>
<dbReference type="RefSeq" id="WP_189142773.1">
    <property type="nucleotide sequence ID" value="NZ_BMNK01000015.1"/>
</dbReference>
<dbReference type="EMBL" id="BMNK01000015">
    <property type="protein sequence ID" value="GGP13815.1"/>
    <property type="molecule type" value="Genomic_DNA"/>
</dbReference>
<comment type="caution">
    <text evidence="1">The sequence shown here is derived from an EMBL/GenBank/DDBJ whole genome shotgun (WGS) entry which is preliminary data.</text>
</comment>
<dbReference type="Proteomes" id="UP000660745">
    <property type="component" value="Unassembled WGS sequence"/>
</dbReference>
<reference evidence="1" key="1">
    <citation type="journal article" date="2014" name="Int. J. Syst. Evol. Microbiol.">
        <title>Complete genome sequence of Corynebacterium casei LMG S-19264T (=DSM 44701T), isolated from a smear-ripened cheese.</title>
        <authorList>
            <consortium name="US DOE Joint Genome Institute (JGI-PGF)"/>
            <person name="Walter F."/>
            <person name="Albersmeier A."/>
            <person name="Kalinowski J."/>
            <person name="Ruckert C."/>
        </authorList>
    </citation>
    <scope>NUCLEOTIDE SEQUENCE</scope>
    <source>
        <strain evidence="1">CGMCC 4.7430</strain>
    </source>
</reference>
<name>A0A918ABX2_9ACTN</name>
<protein>
    <submittedName>
        <fullName evidence="1">Uncharacterized protein</fullName>
    </submittedName>
</protein>
<evidence type="ECO:0000313" key="1">
    <source>
        <dbReference type="EMBL" id="GGP13815.1"/>
    </source>
</evidence>
<gene>
    <name evidence="1" type="ORF">GCM10012278_67090</name>
</gene>
<keyword evidence="2" id="KW-1185">Reference proteome</keyword>
<proteinExistence type="predicted"/>
<sequence>MDGPAASALHQMTGPFYLLDREVAEGHRGEVSSSWGQEVSPPGHEWLAVGDNSVLFQVWPKKTSYVRLDLWGGPPVPDEPWELTWDGRLFLPSGLVVLVEFEEAELEECAPFDLRARDAHWRTRVHAKFGKYDHGPEVAADTYDVDFYRVQLWPG</sequence>
<evidence type="ECO:0000313" key="2">
    <source>
        <dbReference type="Proteomes" id="UP000660745"/>
    </source>
</evidence>
<organism evidence="1 2">
    <name type="scientific">Nonomuraea glycinis</name>
    <dbReference type="NCBI Taxonomy" id="2047744"/>
    <lineage>
        <taxon>Bacteria</taxon>
        <taxon>Bacillati</taxon>
        <taxon>Actinomycetota</taxon>
        <taxon>Actinomycetes</taxon>
        <taxon>Streptosporangiales</taxon>
        <taxon>Streptosporangiaceae</taxon>
        <taxon>Nonomuraea</taxon>
    </lineage>
</organism>